<dbReference type="GeneID" id="125179115"/>
<proteinExistence type="predicted"/>
<evidence type="ECO:0000313" key="3">
    <source>
        <dbReference type="RefSeq" id="XP_047740255.1"/>
    </source>
</evidence>
<organism evidence="2 3">
    <name type="scientific">Hyalella azteca</name>
    <name type="common">Amphipod</name>
    <dbReference type="NCBI Taxonomy" id="294128"/>
    <lineage>
        <taxon>Eukaryota</taxon>
        <taxon>Metazoa</taxon>
        <taxon>Ecdysozoa</taxon>
        <taxon>Arthropoda</taxon>
        <taxon>Crustacea</taxon>
        <taxon>Multicrustacea</taxon>
        <taxon>Malacostraca</taxon>
        <taxon>Eumalacostraca</taxon>
        <taxon>Peracarida</taxon>
        <taxon>Amphipoda</taxon>
        <taxon>Senticaudata</taxon>
        <taxon>Talitrida</taxon>
        <taxon>Talitroidea</taxon>
        <taxon>Hyalellidae</taxon>
        <taxon>Hyalella</taxon>
    </lineage>
</organism>
<dbReference type="OrthoDB" id="8775810at2759"/>
<evidence type="ECO:0000313" key="2">
    <source>
        <dbReference type="Proteomes" id="UP000694843"/>
    </source>
</evidence>
<dbReference type="AlphaFoldDB" id="A0A979FVX3"/>
<feature type="non-terminal residue" evidence="3">
    <location>
        <position position="213"/>
    </location>
</feature>
<protein>
    <submittedName>
        <fullName evidence="3">Uncharacterized protein LOC125179115</fullName>
    </submittedName>
</protein>
<dbReference type="KEGG" id="hazt:125179115"/>
<keyword evidence="2" id="KW-1185">Reference proteome</keyword>
<sequence length="213" mass="24127">MCASPRLQRRRKLRRRMRERLESEADDLVYLDTLPEHNRLVEVTSNIWGTKFKLHGVASSLPPNLGQVTYKTSLLHLQPRQMTLMITELRDDIPPRPDPSFNPNVFSEDEEDIDRENPEGSASLPSDIPPIAPMTPRRTPSSYSRHDMITPSPSPWDASSTEEASGNTVAANKTAEEYAVDNPRGGHHEEPLPQDDDDIYVELSAPEIQHVRE</sequence>
<dbReference type="RefSeq" id="XP_047740255.1">
    <property type="nucleotide sequence ID" value="XM_047884299.1"/>
</dbReference>
<reference evidence="3" key="1">
    <citation type="submission" date="2025-08" db="UniProtKB">
        <authorList>
            <consortium name="RefSeq"/>
        </authorList>
    </citation>
    <scope>IDENTIFICATION</scope>
</reference>
<dbReference type="InterPro" id="IPR025659">
    <property type="entry name" value="Tubby-like_C"/>
</dbReference>
<accession>A0A979FVX3</accession>
<gene>
    <name evidence="3" type="primary">LOC125179115</name>
</gene>
<dbReference type="Proteomes" id="UP000694843">
    <property type="component" value="Unplaced"/>
</dbReference>
<name>A0A979FVX3_HYAAZ</name>
<evidence type="ECO:0000256" key="1">
    <source>
        <dbReference type="SAM" id="MobiDB-lite"/>
    </source>
</evidence>
<feature type="compositionally biased region" description="Polar residues" evidence="1">
    <location>
        <begin position="157"/>
        <end position="171"/>
    </location>
</feature>
<dbReference type="SUPFAM" id="SSF54518">
    <property type="entry name" value="Tubby C-terminal domain-like"/>
    <property type="match status" value="1"/>
</dbReference>
<feature type="region of interest" description="Disordered" evidence="1">
    <location>
        <begin position="90"/>
        <end position="213"/>
    </location>
</feature>